<feature type="transmembrane region" description="Helical" evidence="1">
    <location>
        <begin position="139"/>
        <end position="158"/>
    </location>
</feature>
<keyword evidence="1" id="KW-0812">Transmembrane</keyword>
<keyword evidence="1" id="KW-0472">Membrane</keyword>
<keyword evidence="3" id="KW-1185">Reference proteome</keyword>
<evidence type="ECO:0000256" key="1">
    <source>
        <dbReference type="SAM" id="Phobius"/>
    </source>
</evidence>
<feature type="transmembrane region" description="Helical" evidence="1">
    <location>
        <begin position="34"/>
        <end position="55"/>
    </location>
</feature>
<name>A0A1X7N757_9MICO</name>
<feature type="transmembrane region" description="Helical" evidence="1">
    <location>
        <begin position="190"/>
        <end position="220"/>
    </location>
</feature>
<accession>A0A1X7N757</accession>
<feature type="transmembrane region" description="Helical" evidence="1">
    <location>
        <begin position="343"/>
        <end position="361"/>
    </location>
</feature>
<feature type="transmembrane region" description="Helical" evidence="1">
    <location>
        <begin position="316"/>
        <end position="336"/>
    </location>
</feature>
<evidence type="ECO:0000313" key="3">
    <source>
        <dbReference type="Proteomes" id="UP000193711"/>
    </source>
</evidence>
<feature type="transmembrane region" description="Helical" evidence="1">
    <location>
        <begin position="164"/>
        <end position="183"/>
    </location>
</feature>
<dbReference type="RefSeq" id="WP_085475312.1">
    <property type="nucleotide sequence ID" value="NZ_FXBM01000001.1"/>
</dbReference>
<dbReference type="AlphaFoldDB" id="A0A1X7N757"/>
<reference evidence="3" key="1">
    <citation type="submission" date="2017-04" db="EMBL/GenBank/DDBJ databases">
        <authorList>
            <person name="Varghese N."/>
            <person name="Submissions S."/>
        </authorList>
    </citation>
    <scope>NUCLEOTIDE SEQUENCE [LARGE SCALE GENOMIC DNA]</scope>
    <source>
        <strain evidence="3">VKM Ac-2121</strain>
    </source>
</reference>
<organism evidence="2 3">
    <name type="scientific">Rathayibacter oskolensis</name>
    <dbReference type="NCBI Taxonomy" id="1891671"/>
    <lineage>
        <taxon>Bacteria</taxon>
        <taxon>Bacillati</taxon>
        <taxon>Actinomycetota</taxon>
        <taxon>Actinomycetes</taxon>
        <taxon>Micrococcales</taxon>
        <taxon>Microbacteriaceae</taxon>
        <taxon>Rathayibacter</taxon>
    </lineage>
</organism>
<feature type="transmembrane region" description="Helical" evidence="1">
    <location>
        <begin position="100"/>
        <end position="127"/>
    </location>
</feature>
<proteinExistence type="predicted"/>
<protein>
    <submittedName>
        <fullName evidence="2">Uncharacterized protein</fullName>
    </submittedName>
</protein>
<evidence type="ECO:0000313" key="2">
    <source>
        <dbReference type="EMBL" id="SMH33312.1"/>
    </source>
</evidence>
<feature type="transmembrane region" description="Helical" evidence="1">
    <location>
        <begin position="226"/>
        <end position="245"/>
    </location>
</feature>
<gene>
    <name evidence="2" type="ORF">SAMN06295885_0845</name>
</gene>
<dbReference type="EMBL" id="FXBM01000001">
    <property type="protein sequence ID" value="SMH33312.1"/>
    <property type="molecule type" value="Genomic_DNA"/>
</dbReference>
<dbReference type="OrthoDB" id="5124967at2"/>
<keyword evidence="1" id="KW-1133">Transmembrane helix</keyword>
<feature type="transmembrane region" description="Helical" evidence="1">
    <location>
        <begin position="292"/>
        <end position="310"/>
    </location>
</feature>
<feature type="transmembrane region" description="Helical" evidence="1">
    <location>
        <begin position="367"/>
        <end position="384"/>
    </location>
</feature>
<dbReference type="Proteomes" id="UP000193711">
    <property type="component" value="Unassembled WGS sequence"/>
</dbReference>
<sequence>MSTQERATREDRTLEGSADRATRRSAVGFARAHAYGLVFWSLAAVGLVLRILFIVSPGHVLDADHAVVYLMAKHVADGEFPAFFWGQSYGGTLLQTTAGLVMTVFGAHIEVLAIVSSLWFLLCAVLLRSIAARAAGPAAGLAAGLLFWFPGVVLLQVSTRDPGFYGPSIAVALGVVAVASAPLRRPLLSWLLAGALSGLALWSSPMSVALAAPAVLALVVRDIRRPLHWLLGIAAAAVTASPWIVEALRSEKATQPLGTGDWHPTVDSVTALFHDMLPVAFRTEPGDFSSSVIGWTAVVLIVGLLVLGVAVRRVAFLLVGAGTILVVAVLVIGAGLDLGPDSVRYGVFLLPAFALAGAWLVSRWTPVAVVAVLIAAAVTTSGVWDRSDHFRVDTANRFDGGFVPVAELLESRGADHVYGNYWLSYALTASTNEEVTVAALVTRRYPGYETLAAEAGAPVIVVNTGQYNDEELRTSTVLPAHERVELGGYTVYFYEEPFDVYAQPWGLF</sequence>
<dbReference type="STRING" id="1891671.SAMN06295885_0845"/>